<protein>
    <recommendedName>
        <fullName evidence="4">Pentacotripeptide-repeat region of PRORP domain-containing protein</fullName>
    </recommendedName>
</protein>
<dbReference type="Pfam" id="PF01535">
    <property type="entry name" value="PPR"/>
    <property type="match status" value="3"/>
</dbReference>
<evidence type="ECO:0008006" key="4">
    <source>
        <dbReference type="Google" id="ProtNLM"/>
    </source>
</evidence>
<dbReference type="PANTHER" id="PTHR47447:SF24">
    <property type="entry name" value="PENTATRICOPEPTIDE REPEAT-CONTAINING PROTEIN"/>
    <property type="match status" value="1"/>
</dbReference>
<dbReference type="Gene3D" id="1.25.40.10">
    <property type="entry name" value="Tetratricopeptide repeat domain"/>
    <property type="match status" value="5"/>
</dbReference>
<feature type="repeat" description="PPR" evidence="2">
    <location>
        <begin position="456"/>
        <end position="490"/>
    </location>
</feature>
<dbReference type="EMBL" id="HBGB01014231">
    <property type="protein sequence ID" value="CAD9053134.1"/>
    <property type="molecule type" value="Transcribed_RNA"/>
</dbReference>
<dbReference type="NCBIfam" id="TIGR00756">
    <property type="entry name" value="PPR"/>
    <property type="match status" value="3"/>
</dbReference>
<dbReference type="InterPro" id="IPR011990">
    <property type="entry name" value="TPR-like_helical_dom_sf"/>
</dbReference>
<dbReference type="InterPro" id="IPR002885">
    <property type="entry name" value="PPR_rpt"/>
</dbReference>
<dbReference type="Pfam" id="PF13812">
    <property type="entry name" value="PPR_3"/>
    <property type="match status" value="1"/>
</dbReference>
<gene>
    <name evidence="3" type="ORF">VBRA1451_LOCUS8196</name>
</gene>
<feature type="repeat" description="PPR" evidence="2">
    <location>
        <begin position="565"/>
        <end position="601"/>
    </location>
</feature>
<dbReference type="Pfam" id="PF13041">
    <property type="entry name" value="PPR_2"/>
    <property type="match status" value="1"/>
</dbReference>
<evidence type="ECO:0000313" key="3">
    <source>
        <dbReference type="EMBL" id="CAD9053134.1"/>
    </source>
</evidence>
<proteinExistence type="predicted"/>
<feature type="repeat" description="PPR" evidence="2">
    <location>
        <begin position="529"/>
        <end position="563"/>
    </location>
</feature>
<organism evidence="3">
    <name type="scientific">Vitrella brassicaformis</name>
    <dbReference type="NCBI Taxonomy" id="1169539"/>
    <lineage>
        <taxon>Eukaryota</taxon>
        <taxon>Sar</taxon>
        <taxon>Alveolata</taxon>
        <taxon>Colpodellida</taxon>
        <taxon>Vitrellaceae</taxon>
        <taxon>Vitrella</taxon>
    </lineage>
</organism>
<evidence type="ECO:0000256" key="2">
    <source>
        <dbReference type="PROSITE-ProRule" id="PRU00708"/>
    </source>
</evidence>
<sequence length="733" mass="80472">MRGVPHTRTRSHSLMCKSVCLSVYNYTTAIQAATHPSIHPLQSTAIMPPSSAPSCRRGSPNIPDIDALITAENPSRLSSTIIRLSGDRNLAACRLFREALSRHRHAPLACFGSLSEKMFLGLISCCVHWGRDGQADEVMEAMRELGVPRSLHFYAAVMKIHAAKQHFSKALALYDTLVSDGLEADSVMLNCLLHFAVDCGQPARALEFFDQLCCMARPSVKAYMTVLRIHAKDNDFRSSIRLFRMMCESGVEPDTLVLNQLLSICVNAKRVSLARDIIDLCLQHQPDILDTISVNTLIKGHAIQDDLPSALDAFEALKALGMQPTTITYNTLCTTAAKCHECDLVWRLVGEMLSSRLQPDSYTCSALAKTLQLSVERIDEQRMHWALTVLRQVCIRERRRAAGPSVTGGGGGCSGTDERPMATTAALFNALLGVAREAYHIDRLCDLMDDFGIKPDAAGYSSLIRGFAKHHQVDRAMNLIHEMRRDGASYLLCNTATYNSLLEASARAGNMRWMDRVLSGITEDGAPPNLITLAIVVKAYCESGHLERAMGVFEELTADGCVEADEAVYNTLLRACCSCAPPRPSLALSLVEHMLTKKVAPTNVTASICVSLLGKQCGLMDKAFELVLKRMKDDYGVTPSPQALSSVIQGCNFERGIRVFQLMADGLTPVPVGAQDTRSLLRCGRPEGRHHSPEELPLACLHTRPWPRPPIERLSDGIRVFAEGEAVYQPSNL</sequence>
<dbReference type="AlphaFoldDB" id="A0A7S1P2J4"/>
<accession>A0A7S1P2J4</accession>
<reference evidence="3" key="1">
    <citation type="submission" date="2021-01" db="EMBL/GenBank/DDBJ databases">
        <authorList>
            <person name="Corre E."/>
            <person name="Pelletier E."/>
            <person name="Niang G."/>
            <person name="Scheremetjew M."/>
            <person name="Finn R."/>
            <person name="Kale V."/>
            <person name="Holt S."/>
            <person name="Cochrane G."/>
            <person name="Meng A."/>
            <person name="Brown T."/>
            <person name="Cohen L."/>
        </authorList>
    </citation>
    <scope>NUCLEOTIDE SEQUENCE</scope>
    <source>
        <strain evidence="3">CCMP3346</strain>
    </source>
</reference>
<feature type="repeat" description="PPR" evidence="2">
    <location>
        <begin position="494"/>
        <end position="528"/>
    </location>
</feature>
<feature type="repeat" description="PPR" evidence="2">
    <location>
        <begin position="219"/>
        <end position="253"/>
    </location>
</feature>
<dbReference type="PANTHER" id="PTHR47447">
    <property type="entry name" value="OS03G0856100 PROTEIN"/>
    <property type="match status" value="1"/>
</dbReference>
<dbReference type="PROSITE" id="PS51375">
    <property type="entry name" value="PPR"/>
    <property type="match status" value="6"/>
</dbReference>
<dbReference type="SUPFAM" id="SSF81901">
    <property type="entry name" value="HCP-like"/>
    <property type="match status" value="1"/>
</dbReference>
<feature type="repeat" description="PPR" evidence="2">
    <location>
        <begin position="290"/>
        <end position="324"/>
    </location>
</feature>
<evidence type="ECO:0000256" key="1">
    <source>
        <dbReference type="ARBA" id="ARBA00022737"/>
    </source>
</evidence>
<keyword evidence="1" id="KW-0677">Repeat</keyword>
<name>A0A7S1P2J4_9ALVE</name>